<keyword evidence="1" id="KW-1185">Reference proteome</keyword>
<proteinExistence type="predicted"/>
<dbReference type="Proteomes" id="UP000095283">
    <property type="component" value="Unplaced"/>
</dbReference>
<protein>
    <submittedName>
        <fullName evidence="2">Peptidase_C39_2 domain-containing protein</fullName>
    </submittedName>
</protein>
<reference evidence="2" key="1">
    <citation type="submission" date="2016-11" db="UniProtKB">
        <authorList>
            <consortium name="WormBaseParasite"/>
        </authorList>
    </citation>
    <scope>IDENTIFICATION</scope>
</reference>
<dbReference type="WBParaSite" id="Hba_20558">
    <property type="protein sequence ID" value="Hba_20558"/>
    <property type="gene ID" value="Hba_20558"/>
</dbReference>
<accession>A0A1I7XS40</accession>
<evidence type="ECO:0000313" key="1">
    <source>
        <dbReference type="Proteomes" id="UP000095283"/>
    </source>
</evidence>
<dbReference type="AlphaFoldDB" id="A0A1I7XS40"/>
<sequence length="60" mass="7003">MYQGKGTCYVNTIATLVRYYSIEFPILQNLHCGLEQNWIEGNLKVTIRFNYSQRQVTSQA</sequence>
<evidence type="ECO:0000313" key="2">
    <source>
        <dbReference type="WBParaSite" id="Hba_20558"/>
    </source>
</evidence>
<name>A0A1I7XS40_HETBA</name>
<organism evidence="1 2">
    <name type="scientific">Heterorhabditis bacteriophora</name>
    <name type="common">Entomopathogenic nematode worm</name>
    <dbReference type="NCBI Taxonomy" id="37862"/>
    <lineage>
        <taxon>Eukaryota</taxon>
        <taxon>Metazoa</taxon>
        <taxon>Ecdysozoa</taxon>
        <taxon>Nematoda</taxon>
        <taxon>Chromadorea</taxon>
        <taxon>Rhabditida</taxon>
        <taxon>Rhabditina</taxon>
        <taxon>Rhabditomorpha</taxon>
        <taxon>Strongyloidea</taxon>
        <taxon>Heterorhabditidae</taxon>
        <taxon>Heterorhabditis</taxon>
    </lineage>
</organism>